<reference evidence="2 3" key="1">
    <citation type="submission" date="2022-11" db="EMBL/GenBank/DDBJ databases">
        <title>Minimal conservation of predation-associated metabolite biosynthetic gene clusters underscores biosynthetic potential of Myxococcota including descriptions for ten novel species: Archangium lansinium sp. nov., Myxococcus landrumus sp. nov., Nannocystis bai.</title>
        <authorList>
            <person name="Ahearne A."/>
            <person name="Stevens C."/>
            <person name="Phillips K."/>
        </authorList>
    </citation>
    <scope>NUCLEOTIDE SEQUENCE [LARGE SCALE GENOMIC DNA]</scope>
    <source>
        <strain evidence="2 3">MIWBW</strain>
    </source>
</reference>
<sequence>MLLLGGVLVVGMMASGCRNGNTGSTGNDAGQVADGGGGGGTDAGGGSTGQLDGGGETDSGCDVARQQGCDAGALCLRGVLEDGGQGNRCFPGECDPVAQNCPAGHKCTYVRQGSVTSRRCVPEGTDAEGSTCQSIATPEGNFYDTCKAGLYCTDHPAPDGGLTFACEKFCHGGEQCAAPRDCTEVLRFMGSDELPRVCGEAGPTCELLAQDCASPLGCYPSPGGEPVCVTAGAVEDGSPCTYSNDCRPGSACVKDGAGRACRRLCRSPSGEPGCTSGRCEPLQGFTGVGACVP</sequence>
<protein>
    <recommendedName>
        <fullName evidence="4">Lipoprotein</fullName>
    </recommendedName>
</protein>
<organism evidence="2 3">
    <name type="scientific">Archangium lansingense</name>
    <dbReference type="NCBI Taxonomy" id="2995310"/>
    <lineage>
        <taxon>Bacteria</taxon>
        <taxon>Pseudomonadati</taxon>
        <taxon>Myxococcota</taxon>
        <taxon>Myxococcia</taxon>
        <taxon>Myxococcales</taxon>
        <taxon>Cystobacterineae</taxon>
        <taxon>Archangiaceae</taxon>
        <taxon>Archangium</taxon>
    </lineage>
</organism>
<evidence type="ECO:0000313" key="2">
    <source>
        <dbReference type="EMBL" id="MCY1079570.1"/>
    </source>
</evidence>
<comment type="caution">
    <text evidence="2">The sequence shown here is derived from an EMBL/GenBank/DDBJ whole genome shotgun (WGS) entry which is preliminary data.</text>
</comment>
<gene>
    <name evidence="2" type="ORF">OV287_34435</name>
</gene>
<proteinExistence type="predicted"/>
<evidence type="ECO:0008006" key="4">
    <source>
        <dbReference type="Google" id="ProtNLM"/>
    </source>
</evidence>
<dbReference type="Proteomes" id="UP001207654">
    <property type="component" value="Unassembled WGS sequence"/>
</dbReference>
<evidence type="ECO:0000313" key="3">
    <source>
        <dbReference type="Proteomes" id="UP001207654"/>
    </source>
</evidence>
<dbReference type="RefSeq" id="WP_267538282.1">
    <property type="nucleotide sequence ID" value="NZ_JAPNKA010000001.1"/>
</dbReference>
<name>A0ABT4AD62_9BACT</name>
<evidence type="ECO:0000256" key="1">
    <source>
        <dbReference type="SAM" id="MobiDB-lite"/>
    </source>
</evidence>
<dbReference type="EMBL" id="JAPNKA010000001">
    <property type="protein sequence ID" value="MCY1079570.1"/>
    <property type="molecule type" value="Genomic_DNA"/>
</dbReference>
<feature type="compositionally biased region" description="Gly residues" evidence="1">
    <location>
        <begin position="33"/>
        <end position="57"/>
    </location>
</feature>
<accession>A0ABT4AD62</accession>
<keyword evidence="3" id="KW-1185">Reference proteome</keyword>
<feature type="region of interest" description="Disordered" evidence="1">
    <location>
        <begin position="23"/>
        <end position="59"/>
    </location>
</feature>